<reference evidence="2 3" key="1">
    <citation type="submission" date="2013-11" db="EMBL/GenBank/DDBJ databases">
        <title>The Damaraland mole rat (Fukomys damarensis) genome and evolution of African mole rats.</title>
        <authorList>
            <person name="Gladyshev V.N."/>
            <person name="Fang X."/>
        </authorList>
    </citation>
    <scope>NUCLEOTIDE SEQUENCE [LARGE SCALE GENOMIC DNA]</scope>
    <source>
        <tissue evidence="2">Liver</tissue>
    </source>
</reference>
<organism evidence="2 3">
    <name type="scientific">Fukomys damarensis</name>
    <name type="common">Damaraland mole rat</name>
    <name type="synonym">Cryptomys damarensis</name>
    <dbReference type="NCBI Taxonomy" id="885580"/>
    <lineage>
        <taxon>Eukaryota</taxon>
        <taxon>Metazoa</taxon>
        <taxon>Chordata</taxon>
        <taxon>Craniata</taxon>
        <taxon>Vertebrata</taxon>
        <taxon>Euteleostomi</taxon>
        <taxon>Mammalia</taxon>
        <taxon>Eutheria</taxon>
        <taxon>Euarchontoglires</taxon>
        <taxon>Glires</taxon>
        <taxon>Rodentia</taxon>
        <taxon>Hystricomorpha</taxon>
        <taxon>Bathyergidae</taxon>
        <taxon>Fukomys</taxon>
    </lineage>
</organism>
<dbReference type="Proteomes" id="UP000028990">
    <property type="component" value="Unassembled WGS sequence"/>
</dbReference>
<sequence length="102" mass="10735">MPGPVTLRLDAFVESMSTLPPPPSSGDRHHSSPSATEDPEANKSTQLGSDGHGPPDPPTPGLHWPRHSQILPDSHSPQRAGLPHSNKSEAGSAQKTQEEGPL</sequence>
<feature type="region of interest" description="Disordered" evidence="1">
    <location>
        <begin position="1"/>
        <end position="102"/>
    </location>
</feature>
<name>A0A091E9C7_FUKDA</name>
<dbReference type="AlphaFoldDB" id="A0A091E9C7"/>
<keyword evidence="3" id="KW-1185">Reference proteome</keyword>
<protein>
    <submittedName>
        <fullName evidence="2">Uncharacterized protein</fullName>
    </submittedName>
</protein>
<accession>A0A091E9C7</accession>
<dbReference type="EMBL" id="KN122247">
    <property type="protein sequence ID" value="KFO31801.1"/>
    <property type="molecule type" value="Genomic_DNA"/>
</dbReference>
<evidence type="ECO:0000313" key="2">
    <source>
        <dbReference type="EMBL" id="KFO31801.1"/>
    </source>
</evidence>
<gene>
    <name evidence="2" type="ORF">H920_06842</name>
</gene>
<proteinExistence type="predicted"/>
<evidence type="ECO:0000313" key="3">
    <source>
        <dbReference type="Proteomes" id="UP000028990"/>
    </source>
</evidence>
<evidence type="ECO:0000256" key="1">
    <source>
        <dbReference type="SAM" id="MobiDB-lite"/>
    </source>
</evidence>